<dbReference type="STRING" id="478801.Ksed_21510"/>
<evidence type="ECO:0000313" key="15">
    <source>
        <dbReference type="EMBL" id="ACV07138.1"/>
    </source>
</evidence>
<evidence type="ECO:0000256" key="10">
    <source>
        <dbReference type="ARBA" id="ARBA00023136"/>
    </source>
</evidence>
<dbReference type="PROSITE" id="PS50109">
    <property type="entry name" value="HIS_KIN"/>
    <property type="match status" value="1"/>
</dbReference>
<dbReference type="InterPro" id="IPR003660">
    <property type="entry name" value="HAMP_dom"/>
</dbReference>
<dbReference type="SMART" id="SM00387">
    <property type="entry name" value="HATPase_c"/>
    <property type="match status" value="1"/>
</dbReference>
<dbReference type="Gene3D" id="3.30.565.10">
    <property type="entry name" value="Histidine kinase-like ATPase, C-terminal domain"/>
    <property type="match status" value="1"/>
</dbReference>
<evidence type="ECO:0000256" key="5">
    <source>
        <dbReference type="ARBA" id="ARBA00022679"/>
    </source>
</evidence>
<evidence type="ECO:0000256" key="8">
    <source>
        <dbReference type="ARBA" id="ARBA00022989"/>
    </source>
</evidence>
<dbReference type="RefSeq" id="WP_015780073.1">
    <property type="nucleotide sequence ID" value="NC_013169.1"/>
</dbReference>
<dbReference type="CDD" id="cd00075">
    <property type="entry name" value="HATPase"/>
    <property type="match status" value="1"/>
</dbReference>
<comment type="subcellular location">
    <subcellularLocation>
        <location evidence="2">Membrane</location>
    </subcellularLocation>
</comment>
<accession>C7NLE2</accession>
<dbReference type="EMBL" id="CP001686">
    <property type="protein sequence ID" value="ACV07138.1"/>
    <property type="molecule type" value="Genomic_DNA"/>
</dbReference>
<name>C7NLE2_KYTSD</name>
<keyword evidence="6 12" id="KW-0812">Transmembrane</keyword>
<keyword evidence="10 12" id="KW-0472">Membrane</keyword>
<dbReference type="PROSITE" id="PS50885">
    <property type="entry name" value="HAMP"/>
    <property type="match status" value="1"/>
</dbReference>
<dbReference type="PRINTS" id="PR00344">
    <property type="entry name" value="BCTRLSENSOR"/>
</dbReference>
<evidence type="ECO:0000256" key="11">
    <source>
        <dbReference type="SAM" id="MobiDB-lite"/>
    </source>
</evidence>
<evidence type="ECO:0000256" key="2">
    <source>
        <dbReference type="ARBA" id="ARBA00004370"/>
    </source>
</evidence>
<keyword evidence="8 12" id="KW-1133">Transmembrane helix</keyword>
<dbReference type="InterPro" id="IPR005467">
    <property type="entry name" value="His_kinase_dom"/>
</dbReference>
<comment type="catalytic activity">
    <reaction evidence="1">
        <text>ATP + protein L-histidine = ADP + protein N-phospho-L-histidine.</text>
        <dbReference type="EC" id="2.7.13.3"/>
    </reaction>
</comment>
<dbReference type="InterPro" id="IPR004358">
    <property type="entry name" value="Sig_transdc_His_kin-like_C"/>
</dbReference>
<dbReference type="GO" id="GO:0004673">
    <property type="term" value="F:protein histidine kinase activity"/>
    <property type="evidence" value="ECO:0007669"/>
    <property type="project" value="UniProtKB-EC"/>
</dbReference>
<feature type="compositionally biased region" description="Acidic residues" evidence="11">
    <location>
        <begin position="364"/>
        <end position="376"/>
    </location>
</feature>
<gene>
    <name evidence="15" type="ordered locus">Ksed_21510</name>
</gene>
<dbReference type="Proteomes" id="UP000006666">
    <property type="component" value="Chromosome"/>
</dbReference>
<dbReference type="GO" id="GO:0000160">
    <property type="term" value="P:phosphorelay signal transduction system"/>
    <property type="evidence" value="ECO:0007669"/>
    <property type="project" value="UniProtKB-KW"/>
</dbReference>
<evidence type="ECO:0000256" key="12">
    <source>
        <dbReference type="SAM" id="Phobius"/>
    </source>
</evidence>
<evidence type="ECO:0000256" key="9">
    <source>
        <dbReference type="ARBA" id="ARBA00023012"/>
    </source>
</evidence>
<dbReference type="GO" id="GO:0005886">
    <property type="term" value="C:plasma membrane"/>
    <property type="evidence" value="ECO:0007669"/>
    <property type="project" value="TreeGrafter"/>
</dbReference>
<dbReference type="SUPFAM" id="SSF55874">
    <property type="entry name" value="ATPase domain of HSP90 chaperone/DNA topoisomerase II/histidine kinase"/>
    <property type="match status" value="1"/>
</dbReference>
<feature type="region of interest" description="Disordered" evidence="11">
    <location>
        <begin position="354"/>
        <end position="376"/>
    </location>
</feature>
<dbReference type="AlphaFoldDB" id="C7NLE2"/>
<dbReference type="InterPro" id="IPR003594">
    <property type="entry name" value="HATPase_dom"/>
</dbReference>
<evidence type="ECO:0000256" key="6">
    <source>
        <dbReference type="ARBA" id="ARBA00022692"/>
    </source>
</evidence>
<dbReference type="Pfam" id="PF00672">
    <property type="entry name" value="HAMP"/>
    <property type="match status" value="1"/>
</dbReference>
<organism evidence="15 16">
    <name type="scientific">Kytococcus sedentarius (strain ATCC 14392 / DSM 20547 / JCM 11482 / CCUG 33030 / NBRC 15357 / NCTC 11040 / CCM 314 / 541)</name>
    <name type="common">Micrococcus sedentarius</name>
    <dbReference type="NCBI Taxonomy" id="478801"/>
    <lineage>
        <taxon>Bacteria</taxon>
        <taxon>Bacillati</taxon>
        <taxon>Actinomycetota</taxon>
        <taxon>Actinomycetes</taxon>
        <taxon>Micrococcales</taxon>
        <taxon>Kytococcaceae</taxon>
        <taxon>Kytococcus</taxon>
    </lineage>
</organism>
<dbReference type="PANTHER" id="PTHR45436">
    <property type="entry name" value="SENSOR HISTIDINE KINASE YKOH"/>
    <property type="match status" value="1"/>
</dbReference>
<dbReference type="HOGENOM" id="CLU_000445_89_6_11"/>
<keyword evidence="16" id="KW-1185">Reference proteome</keyword>
<feature type="transmembrane region" description="Helical" evidence="12">
    <location>
        <begin position="16"/>
        <end position="39"/>
    </location>
</feature>
<keyword evidence="9" id="KW-0902">Two-component regulatory system</keyword>
<dbReference type="EC" id="2.7.13.3" evidence="3"/>
<evidence type="ECO:0000259" key="14">
    <source>
        <dbReference type="PROSITE" id="PS50885"/>
    </source>
</evidence>
<feature type="domain" description="HAMP" evidence="14">
    <location>
        <begin position="200"/>
        <end position="235"/>
    </location>
</feature>
<protein>
    <recommendedName>
        <fullName evidence="3">histidine kinase</fullName>
        <ecNumber evidence="3">2.7.13.3</ecNumber>
    </recommendedName>
</protein>
<proteinExistence type="predicted"/>
<keyword evidence="7 15" id="KW-0418">Kinase</keyword>
<keyword evidence="4" id="KW-0597">Phosphoprotein</keyword>
<evidence type="ECO:0000256" key="3">
    <source>
        <dbReference type="ARBA" id="ARBA00012438"/>
    </source>
</evidence>
<evidence type="ECO:0000313" key="16">
    <source>
        <dbReference type="Proteomes" id="UP000006666"/>
    </source>
</evidence>
<dbReference type="KEGG" id="kse:Ksed_21510"/>
<sequence length="376" mass="39586">MPADPRSRTLGLRGRIVLWLVAIVAVALTALITLTYGLARADNADRANQDVIQELREFQQFRQEGLDPSTGKPFTSTAGLLEVFLARQQPSASELLVGRTASGDIMQVSGPSVEDPAGLLSEDQLWADLEGAQSGIVDTRLGEARYARSSVQVGETSGTLTVLSFPGQNDAVLTSVLKRAAPVAALALVLAGLAGWFVSGRILSPLRSFQNAAQEITERDLTRRLPVSGDDELAEGTTELDGQRLTQALLQLARNAAQHTQDGDRIHLASRWVTSGAGQWSLAFTVADHGPGVPPGHEKKIFERFHRAGGGDPHHPGAGLGLPIVRAIAEGHGGSVSVAPTPGGGATFTLLVPVENHTPAPADDALDEQADPGEDD</sequence>
<dbReference type="Pfam" id="PF02518">
    <property type="entry name" value="HATPase_c"/>
    <property type="match status" value="1"/>
</dbReference>
<evidence type="ECO:0000256" key="7">
    <source>
        <dbReference type="ARBA" id="ARBA00022777"/>
    </source>
</evidence>
<dbReference type="PANTHER" id="PTHR45436:SF5">
    <property type="entry name" value="SENSOR HISTIDINE KINASE TRCS"/>
    <property type="match status" value="1"/>
</dbReference>
<dbReference type="InterPro" id="IPR036890">
    <property type="entry name" value="HATPase_C_sf"/>
</dbReference>
<reference evidence="15 16" key="1">
    <citation type="journal article" date="2009" name="Stand. Genomic Sci.">
        <title>Complete genome sequence of Kytococcus sedentarius type strain (541).</title>
        <authorList>
            <person name="Sims D."/>
            <person name="Brettin T."/>
            <person name="Detter J.C."/>
            <person name="Han C."/>
            <person name="Lapidus A."/>
            <person name="Copeland A."/>
            <person name="Glavina Del Rio T."/>
            <person name="Nolan M."/>
            <person name="Chen F."/>
            <person name="Lucas S."/>
            <person name="Tice H."/>
            <person name="Cheng J.F."/>
            <person name="Bruce D."/>
            <person name="Goodwin L."/>
            <person name="Pitluck S."/>
            <person name="Ovchinnikova G."/>
            <person name="Pati A."/>
            <person name="Ivanova N."/>
            <person name="Mavrommatis K."/>
            <person name="Chen A."/>
            <person name="Palaniappan K."/>
            <person name="D'haeseleer P."/>
            <person name="Chain P."/>
            <person name="Bristow J."/>
            <person name="Eisen J.A."/>
            <person name="Markowitz V."/>
            <person name="Hugenholtz P."/>
            <person name="Schneider S."/>
            <person name="Goker M."/>
            <person name="Pukall R."/>
            <person name="Kyrpides N.C."/>
            <person name="Klenk H.P."/>
        </authorList>
    </citation>
    <scope>NUCLEOTIDE SEQUENCE [LARGE SCALE GENOMIC DNA]</scope>
    <source>
        <strain evidence="16">ATCC 14392 / DSM 20547 / JCM 11482 / CCUG 33030 / NBRC 15357 / NCTC 11040 / CCM 314 / 541</strain>
    </source>
</reference>
<evidence type="ECO:0000256" key="4">
    <source>
        <dbReference type="ARBA" id="ARBA00022553"/>
    </source>
</evidence>
<keyword evidence="5" id="KW-0808">Transferase</keyword>
<dbReference type="CDD" id="cd06225">
    <property type="entry name" value="HAMP"/>
    <property type="match status" value="1"/>
</dbReference>
<feature type="transmembrane region" description="Helical" evidence="12">
    <location>
        <begin position="180"/>
        <end position="198"/>
    </location>
</feature>
<dbReference type="InterPro" id="IPR050428">
    <property type="entry name" value="TCS_sensor_his_kinase"/>
</dbReference>
<feature type="domain" description="Histidine kinase" evidence="13">
    <location>
        <begin position="241"/>
        <end position="356"/>
    </location>
</feature>
<dbReference type="eggNOG" id="COG2205">
    <property type="taxonomic scope" value="Bacteria"/>
</dbReference>
<evidence type="ECO:0000259" key="13">
    <source>
        <dbReference type="PROSITE" id="PS50109"/>
    </source>
</evidence>
<dbReference type="SMART" id="SM00304">
    <property type="entry name" value="HAMP"/>
    <property type="match status" value="1"/>
</dbReference>
<evidence type="ECO:0000256" key="1">
    <source>
        <dbReference type="ARBA" id="ARBA00000085"/>
    </source>
</evidence>